<evidence type="ECO:0000313" key="11">
    <source>
        <dbReference type="EMBL" id="KAK1423908.1"/>
    </source>
</evidence>
<evidence type="ECO:0000256" key="1">
    <source>
        <dbReference type="ARBA" id="ARBA00004123"/>
    </source>
</evidence>
<dbReference type="CDD" id="cd19821">
    <property type="entry name" value="Bbox1_BBX-like"/>
    <property type="match status" value="2"/>
</dbReference>
<evidence type="ECO:0000256" key="2">
    <source>
        <dbReference type="ARBA" id="ARBA00022723"/>
    </source>
</evidence>
<comment type="caution">
    <text evidence="11">The sequence shown here is derived from an EMBL/GenBank/DDBJ whole genome shotgun (WGS) entry which is preliminary data.</text>
</comment>
<dbReference type="Pfam" id="PF00643">
    <property type="entry name" value="zf-B_box"/>
    <property type="match status" value="2"/>
</dbReference>
<evidence type="ECO:0000256" key="5">
    <source>
        <dbReference type="ARBA" id="ARBA00022833"/>
    </source>
</evidence>
<feature type="domain" description="B box-type" evidence="10">
    <location>
        <begin position="1"/>
        <end position="47"/>
    </location>
</feature>
<dbReference type="GO" id="GO:0008270">
    <property type="term" value="F:zinc ion binding"/>
    <property type="evidence" value="ECO:0007669"/>
    <property type="project" value="UniProtKB-KW"/>
</dbReference>
<dbReference type="GO" id="GO:0006355">
    <property type="term" value="P:regulation of DNA-templated transcription"/>
    <property type="evidence" value="ECO:0007669"/>
    <property type="project" value="TreeGrafter"/>
</dbReference>
<dbReference type="InterPro" id="IPR051979">
    <property type="entry name" value="B-box_zinc_finger"/>
</dbReference>
<sequence length="191" mass="21458">MKIQCDVCQKSEAIVYCTADKASLCSTCDHNVHHANKLANKHPRFSLLHPSFDDLPRCDICQERKAFIFCKEDRAILCKECDIPIHKSNEHTRNHTRFLLSGVKLSSSTSCYNDSFQLTPSSSNSNGSTERTKGFGVSIDQQSDTTCNRCSNCSVSEEGGSMEVRSISEYLTETLPGWHVDEFLDPYDFSL</sequence>
<dbReference type="AlphaFoldDB" id="A0AAD8KLX7"/>
<keyword evidence="7" id="KW-0804">Transcription</keyword>
<keyword evidence="4 9" id="KW-0863">Zinc-finger</keyword>
<evidence type="ECO:0000259" key="10">
    <source>
        <dbReference type="PROSITE" id="PS50119"/>
    </source>
</evidence>
<evidence type="ECO:0000256" key="4">
    <source>
        <dbReference type="ARBA" id="ARBA00022771"/>
    </source>
</evidence>
<keyword evidence="12" id="KW-1185">Reference proteome</keyword>
<comment type="subcellular location">
    <subcellularLocation>
        <location evidence="1">Nucleus</location>
    </subcellularLocation>
</comment>
<dbReference type="SMART" id="SM00336">
    <property type="entry name" value="BBOX"/>
    <property type="match status" value="2"/>
</dbReference>
<evidence type="ECO:0000256" key="8">
    <source>
        <dbReference type="ARBA" id="ARBA00023242"/>
    </source>
</evidence>
<dbReference type="PANTHER" id="PTHR31832:SF87">
    <property type="entry name" value="B-BOX ZINC FINGER PROTEIN 20"/>
    <property type="match status" value="1"/>
</dbReference>
<organism evidence="11 12">
    <name type="scientific">Tagetes erecta</name>
    <name type="common">African marigold</name>
    <dbReference type="NCBI Taxonomy" id="13708"/>
    <lineage>
        <taxon>Eukaryota</taxon>
        <taxon>Viridiplantae</taxon>
        <taxon>Streptophyta</taxon>
        <taxon>Embryophyta</taxon>
        <taxon>Tracheophyta</taxon>
        <taxon>Spermatophyta</taxon>
        <taxon>Magnoliopsida</taxon>
        <taxon>eudicotyledons</taxon>
        <taxon>Gunneridae</taxon>
        <taxon>Pentapetalae</taxon>
        <taxon>asterids</taxon>
        <taxon>campanulids</taxon>
        <taxon>Asterales</taxon>
        <taxon>Asteraceae</taxon>
        <taxon>Asteroideae</taxon>
        <taxon>Heliantheae alliance</taxon>
        <taxon>Tageteae</taxon>
        <taxon>Tagetes</taxon>
    </lineage>
</organism>
<dbReference type="EMBL" id="JAUHHV010000005">
    <property type="protein sequence ID" value="KAK1423908.1"/>
    <property type="molecule type" value="Genomic_DNA"/>
</dbReference>
<evidence type="ECO:0000256" key="3">
    <source>
        <dbReference type="ARBA" id="ARBA00022737"/>
    </source>
</evidence>
<reference evidence="11" key="1">
    <citation type="journal article" date="2023" name="bioRxiv">
        <title>Improved chromosome-level genome assembly for marigold (Tagetes erecta).</title>
        <authorList>
            <person name="Jiang F."/>
            <person name="Yuan L."/>
            <person name="Wang S."/>
            <person name="Wang H."/>
            <person name="Xu D."/>
            <person name="Wang A."/>
            <person name="Fan W."/>
        </authorList>
    </citation>
    <scope>NUCLEOTIDE SEQUENCE</scope>
    <source>
        <strain evidence="11">WSJ</strain>
        <tissue evidence="11">Leaf</tissue>
    </source>
</reference>
<proteinExistence type="predicted"/>
<feature type="domain" description="B box-type" evidence="10">
    <location>
        <begin position="53"/>
        <end position="100"/>
    </location>
</feature>
<dbReference type="InterPro" id="IPR000315">
    <property type="entry name" value="Znf_B-box"/>
</dbReference>
<dbReference type="GO" id="GO:0005634">
    <property type="term" value="C:nucleus"/>
    <property type="evidence" value="ECO:0007669"/>
    <property type="project" value="UniProtKB-SubCell"/>
</dbReference>
<dbReference type="Gene3D" id="3.30.160.60">
    <property type="entry name" value="Classic Zinc Finger"/>
    <property type="match status" value="1"/>
</dbReference>
<dbReference type="PANTHER" id="PTHR31832">
    <property type="entry name" value="B-BOX ZINC FINGER PROTEIN 22"/>
    <property type="match status" value="1"/>
</dbReference>
<protein>
    <recommendedName>
        <fullName evidence="10">B box-type domain-containing protein</fullName>
    </recommendedName>
</protein>
<dbReference type="Proteomes" id="UP001229421">
    <property type="component" value="Unassembled WGS sequence"/>
</dbReference>
<dbReference type="PROSITE" id="PS50119">
    <property type="entry name" value="ZF_BBOX"/>
    <property type="match status" value="2"/>
</dbReference>
<dbReference type="GO" id="GO:0009640">
    <property type="term" value="P:photomorphogenesis"/>
    <property type="evidence" value="ECO:0007669"/>
    <property type="project" value="TreeGrafter"/>
</dbReference>
<accession>A0AAD8KLX7</accession>
<keyword evidence="2" id="KW-0479">Metal-binding</keyword>
<keyword evidence="8" id="KW-0539">Nucleus</keyword>
<dbReference type="InterPro" id="IPR049808">
    <property type="entry name" value="CONSTANS-like_Bbox1"/>
</dbReference>
<gene>
    <name evidence="11" type="ORF">QVD17_19218</name>
</gene>
<evidence type="ECO:0000256" key="7">
    <source>
        <dbReference type="ARBA" id="ARBA00023163"/>
    </source>
</evidence>
<keyword evidence="5" id="KW-0862">Zinc</keyword>
<evidence type="ECO:0000256" key="6">
    <source>
        <dbReference type="ARBA" id="ARBA00023015"/>
    </source>
</evidence>
<evidence type="ECO:0000256" key="9">
    <source>
        <dbReference type="PROSITE-ProRule" id="PRU00024"/>
    </source>
</evidence>
<keyword evidence="6" id="KW-0805">Transcription regulation</keyword>
<name>A0AAD8KLX7_TARER</name>
<keyword evidence="3" id="KW-0677">Repeat</keyword>
<evidence type="ECO:0000313" key="12">
    <source>
        <dbReference type="Proteomes" id="UP001229421"/>
    </source>
</evidence>